<dbReference type="OMA" id="RQFTPVE"/>
<gene>
    <name evidence="3" type="primary">Dana\GF21454</name>
    <name evidence="3" type="synonym">dana_GLEANR_4650</name>
    <name evidence="3" type="ORF">GF21454</name>
</gene>
<sequence length="196" mass="21603">MPRGKYVSHKGRSRQFTPADELQQELDRIESDRAVIWNLMDGYSPNGKKSGKDVDTESEDDFPRSKGGSCGVHSLIEISNPNRLAYDKMSLTLALKTEDDTGVKRRPDSKRERLQNQNLLKSSETKADLARLALVRKEREAAAERRLAAKEAAAAASAAGSETSLKRITPKPSVDGQSDTASVGGYQRKSRSARKK</sequence>
<keyword evidence="4" id="KW-1185">Reference proteome</keyword>
<dbReference type="AlphaFoldDB" id="B3MSE9"/>
<organism evidence="3 4">
    <name type="scientific">Drosophila ananassae</name>
    <name type="common">Fruit fly</name>
    <dbReference type="NCBI Taxonomy" id="7217"/>
    <lineage>
        <taxon>Eukaryota</taxon>
        <taxon>Metazoa</taxon>
        <taxon>Ecdysozoa</taxon>
        <taxon>Arthropoda</taxon>
        <taxon>Hexapoda</taxon>
        <taxon>Insecta</taxon>
        <taxon>Pterygota</taxon>
        <taxon>Neoptera</taxon>
        <taxon>Endopterygota</taxon>
        <taxon>Diptera</taxon>
        <taxon>Brachycera</taxon>
        <taxon>Muscomorpha</taxon>
        <taxon>Ephydroidea</taxon>
        <taxon>Drosophilidae</taxon>
        <taxon>Drosophila</taxon>
        <taxon>Sophophora</taxon>
    </lineage>
</organism>
<dbReference type="InterPro" id="IPR019380">
    <property type="entry name" value="Casein_kinase_sb_PP28"/>
</dbReference>
<feature type="compositionally biased region" description="Basic residues" evidence="1">
    <location>
        <begin position="1"/>
        <end position="13"/>
    </location>
</feature>
<dbReference type="InParanoid" id="B3MSE9"/>
<name>B3MSE9_DROAN</name>
<dbReference type="Proteomes" id="UP000007801">
    <property type="component" value="Unassembled WGS sequence"/>
</dbReference>
<feature type="compositionally biased region" description="Basic and acidic residues" evidence="1">
    <location>
        <begin position="96"/>
        <end position="114"/>
    </location>
</feature>
<feature type="region of interest" description="Disordered" evidence="1">
    <location>
        <begin position="1"/>
        <end position="21"/>
    </location>
</feature>
<protein>
    <recommendedName>
        <fullName evidence="2">Casein kinase substrate phosphoprotein PP28 domain-containing protein</fullName>
    </recommendedName>
</protein>
<reference evidence="3 4" key="1">
    <citation type="journal article" date="2007" name="Nature">
        <title>Evolution of genes and genomes on the Drosophila phylogeny.</title>
        <authorList>
            <consortium name="Drosophila 12 Genomes Consortium"/>
            <person name="Clark A.G."/>
            <person name="Eisen M.B."/>
            <person name="Smith D.R."/>
            <person name="Bergman C.M."/>
            <person name="Oliver B."/>
            <person name="Markow T.A."/>
            <person name="Kaufman T.C."/>
            <person name="Kellis M."/>
            <person name="Gelbart W."/>
            <person name="Iyer V.N."/>
            <person name="Pollard D.A."/>
            <person name="Sackton T.B."/>
            <person name="Larracuente A.M."/>
            <person name="Singh N.D."/>
            <person name="Abad J.P."/>
            <person name="Abt D.N."/>
            <person name="Adryan B."/>
            <person name="Aguade M."/>
            <person name="Akashi H."/>
            <person name="Anderson W.W."/>
            <person name="Aquadro C.F."/>
            <person name="Ardell D.H."/>
            <person name="Arguello R."/>
            <person name="Artieri C.G."/>
            <person name="Barbash D.A."/>
            <person name="Barker D."/>
            <person name="Barsanti P."/>
            <person name="Batterham P."/>
            <person name="Batzoglou S."/>
            <person name="Begun D."/>
            <person name="Bhutkar A."/>
            <person name="Blanco E."/>
            <person name="Bosak S.A."/>
            <person name="Bradley R.K."/>
            <person name="Brand A.D."/>
            <person name="Brent M.R."/>
            <person name="Brooks A.N."/>
            <person name="Brown R.H."/>
            <person name="Butlin R.K."/>
            <person name="Caggese C."/>
            <person name="Calvi B.R."/>
            <person name="Bernardo de Carvalho A."/>
            <person name="Caspi A."/>
            <person name="Castrezana S."/>
            <person name="Celniker S.E."/>
            <person name="Chang J.L."/>
            <person name="Chapple C."/>
            <person name="Chatterji S."/>
            <person name="Chinwalla A."/>
            <person name="Civetta A."/>
            <person name="Clifton S.W."/>
            <person name="Comeron J.M."/>
            <person name="Costello J.C."/>
            <person name="Coyne J.A."/>
            <person name="Daub J."/>
            <person name="David R.G."/>
            <person name="Delcher A.L."/>
            <person name="Delehaunty K."/>
            <person name="Do C.B."/>
            <person name="Ebling H."/>
            <person name="Edwards K."/>
            <person name="Eickbush T."/>
            <person name="Evans J.D."/>
            <person name="Filipski A."/>
            <person name="Findeiss S."/>
            <person name="Freyhult E."/>
            <person name="Fulton L."/>
            <person name="Fulton R."/>
            <person name="Garcia A.C."/>
            <person name="Gardiner A."/>
            <person name="Garfield D.A."/>
            <person name="Garvin B.E."/>
            <person name="Gibson G."/>
            <person name="Gilbert D."/>
            <person name="Gnerre S."/>
            <person name="Godfrey J."/>
            <person name="Good R."/>
            <person name="Gotea V."/>
            <person name="Gravely B."/>
            <person name="Greenberg A.J."/>
            <person name="Griffiths-Jones S."/>
            <person name="Gross S."/>
            <person name="Guigo R."/>
            <person name="Gustafson E.A."/>
            <person name="Haerty W."/>
            <person name="Hahn M.W."/>
            <person name="Halligan D.L."/>
            <person name="Halpern A.L."/>
            <person name="Halter G.M."/>
            <person name="Han M.V."/>
            <person name="Heger A."/>
            <person name="Hillier L."/>
            <person name="Hinrichs A.S."/>
            <person name="Holmes I."/>
            <person name="Hoskins R.A."/>
            <person name="Hubisz M.J."/>
            <person name="Hultmark D."/>
            <person name="Huntley M.A."/>
            <person name="Jaffe D.B."/>
            <person name="Jagadeeshan S."/>
            <person name="Jeck W.R."/>
            <person name="Johnson J."/>
            <person name="Jones C.D."/>
            <person name="Jordan W.C."/>
            <person name="Karpen G.H."/>
            <person name="Kataoka E."/>
            <person name="Keightley P.D."/>
            <person name="Kheradpour P."/>
            <person name="Kirkness E.F."/>
            <person name="Koerich L.B."/>
            <person name="Kristiansen K."/>
            <person name="Kudrna D."/>
            <person name="Kulathinal R.J."/>
            <person name="Kumar S."/>
            <person name="Kwok R."/>
            <person name="Lander E."/>
            <person name="Langley C.H."/>
            <person name="Lapoint R."/>
            <person name="Lazzaro B.P."/>
            <person name="Lee S.J."/>
            <person name="Levesque L."/>
            <person name="Li R."/>
            <person name="Lin C.F."/>
            <person name="Lin M.F."/>
            <person name="Lindblad-Toh K."/>
            <person name="Llopart A."/>
            <person name="Long M."/>
            <person name="Low L."/>
            <person name="Lozovsky E."/>
            <person name="Lu J."/>
            <person name="Luo M."/>
            <person name="Machado C.A."/>
            <person name="Makalowski W."/>
            <person name="Marzo M."/>
            <person name="Matsuda M."/>
            <person name="Matzkin L."/>
            <person name="McAllister B."/>
            <person name="McBride C.S."/>
            <person name="McKernan B."/>
            <person name="McKernan K."/>
            <person name="Mendez-Lago M."/>
            <person name="Minx P."/>
            <person name="Mollenhauer M.U."/>
            <person name="Montooth K."/>
            <person name="Mount S.M."/>
            <person name="Mu X."/>
            <person name="Myers E."/>
            <person name="Negre B."/>
            <person name="Newfeld S."/>
            <person name="Nielsen R."/>
            <person name="Noor M.A."/>
            <person name="O'Grady P."/>
            <person name="Pachter L."/>
            <person name="Papaceit M."/>
            <person name="Parisi M.J."/>
            <person name="Parisi M."/>
            <person name="Parts L."/>
            <person name="Pedersen J.S."/>
            <person name="Pesole G."/>
            <person name="Phillippy A.M."/>
            <person name="Ponting C.P."/>
            <person name="Pop M."/>
            <person name="Porcelli D."/>
            <person name="Powell J.R."/>
            <person name="Prohaska S."/>
            <person name="Pruitt K."/>
            <person name="Puig M."/>
            <person name="Quesneville H."/>
            <person name="Ram K.R."/>
            <person name="Rand D."/>
            <person name="Rasmussen M.D."/>
            <person name="Reed L.K."/>
            <person name="Reenan R."/>
            <person name="Reily A."/>
            <person name="Remington K.A."/>
            <person name="Rieger T.T."/>
            <person name="Ritchie M.G."/>
            <person name="Robin C."/>
            <person name="Rogers Y.H."/>
            <person name="Rohde C."/>
            <person name="Rozas J."/>
            <person name="Rubenfield M.J."/>
            <person name="Ruiz A."/>
            <person name="Russo S."/>
            <person name="Salzberg S.L."/>
            <person name="Sanchez-Gracia A."/>
            <person name="Saranga D.J."/>
            <person name="Sato H."/>
            <person name="Schaeffer S.W."/>
            <person name="Schatz M.C."/>
            <person name="Schlenke T."/>
            <person name="Schwartz R."/>
            <person name="Segarra C."/>
            <person name="Singh R.S."/>
            <person name="Sirot L."/>
            <person name="Sirota M."/>
            <person name="Sisneros N.B."/>
            <person name="Smith C.D."/>
            <person name="Smith T.F."/>
            <person name="Spieth J."/>
            <person name="Stage D.E."/>
            <person name="Stark A."/>
            <person name="Stephan W."/>
            <person name="Strausberg R.L."/>
            <person name="Strempel S."/>
            <person name="Sturgill D."/>
            <person name="Sutton G."/>
            <person name="Sutton G.G."/>
            <person name="Tao W."/>
            <person name="Teichmann S."/>
            <person name="Tobari Y.N."/>
            <person name="Tomimura Y."/>
            <person name="Tsolas J.M."/>
            <person name="Valente V.L."/>
            <person name="Venter E."/>
            <person name="Venter J.C."/>
            <person name="Vicario S."/>
            <person name="Vieira F.G."/>
            <person name="Vilella A.J."/>
            <person name="Villasante A."/>
            <person name="Walenz B."/>
            <person name="Wang J."/>
            <person name="Wasserman M."/>
            <person name="Watts T."/>
            <person name="Wilson D."/>
            <person name="Wilson R.K."/>
            <person name="Wing R.A."/>
            <person name="Wolfner M.F."/>
            <person name="Wong A."/>
            <person name="Wong G.K."/>
            <person name="Wu C.I."/>
            <person name="Wu G."/>
            <person name="Yamamoto D."/>
            <person name="Yang H.P."/>
            <person name="Yang S.P."/>
            <person name="Yorke J.A."/>
            <person name="Yoshida K."/>
            <person name="Zdobnov E."/>
            <person name="Zhang P."/>
            <person name="Zhang Y."/>
            <person name="Zimin A.V."/>
            <person name="Baldwin J."/>
            <person name="Abdouelleil A."/>
            <person name="Abdulkadir J."/>
            <person name="Abebe A."/>
            <person name="Abera B."/>
            <person name="Abreu J."/>
            <person name="Acer S.C."/>
            <person name="Aftuck L."/>
            <person name="Alexander A."/>
            <person name="An P."/>
            <person name="Anderson E."/>
            <person name="Anderson S."/>
            <person name="Arachi H."/>
            <person name="Azer M."/>
            <person name="Bachantsang P."/>
            <person name="Barry A."/>
            <person name="Bayul T."/>
            <person name="Berlin A."/>
            <person name="Bessette D."/>
            <person name="Bloom T."/>
            <person name="Blye J."/>
            <person name="Boguslavskiy L."/>
            <person name="Bonnet C."/>
            <person name="Boukhgalter B."/>
            <person name="Bourzgui I."/>
            <person name="Brown A."/>
            <person name="Cahill P."/>
            <person name="Channer S."/>
            <person name="Cheshatsang Y."/>
            <person name="Chuda L."/>
            <person name="Citroen M."/>
            <person name="Collymore A."/>
            <person name="Cooke P."/>
            <person name="Costello M."/>
            <person name="D'Aco K."/>
            <person name="Daza R."/>
            <person name="De Haan G."/>
            <person name="DeGray S."/>
            <person name="DeMaso C."/>
            <person name="Dhargay N."/>
            <person name="Dooley K."/>
            <person name="Dooley E."/>
            <person name="Doricent M."/>
            <person name="Dorje P."/>
            <person name="Dorjee K."/>
            <person name="Dupes A."/>
            <person name="Elong R."/>
            <person name="Falk J."/>
            <person name="Farina A."/>
            <person name="Faro S."/>
            <person name="Ferguson D."/>
            <person name="Fisher S."/>
            <person name="Foley C.D."/>
            <person name="Franke A."/>
            <person name="Friedrich D."/>
            <person name="Gadbois L."/>
            <person name="Gearin G."/>
            <person name="Gearin C.R."/>
            <person name="Giannoukos G."/>
            <person name="Goode T."/>
            <person name="Graham J."/>
            <person name="Grandbois E."/>
            <person name="Grewal S."/>
            <person name="Gyaltsen K."/>
            <person name="Hafez N."/>
            <person name="Hagos B."/>
            <person name="Hall J."/>
            <person name="Henson C."/>
            <person name="Hollinger A."/>
            <person name="Honan T."/>
            <person name="Huard M.D."/>
            <person name="Hughes L."/>
            <person name="Hurhula B."/>
            <person name="Husby M.E."/>
            <person name="Kamat A."/>
            <person name="Kanga B."/>
            <person name="Kashin S."/>
            <person name="Khazanovich D."/>
            <person name="Kisner P."/>
            <person name="Lance K."/>
            <person name="Lara M."/>
            <person name="Lee W."/>
            <person name="Lennon N."/>
            <person name="Letendre F."/>
            <person name="LeVine R."/>
            <person name="Lipovsky A."/>
            <person name="Liu X."/>
            <person name="Liu J."/>
            <person name="Liu S."/>
            <person name="Lokyitsang T."/>
            <person name="Lokyitsang Y."/>
            <person name="Lubonja R."/>
            <person name="Lui A."/>
            <person name="MacDonald P."/>
            <person name="Magnisalis V."/>
            <person name="Maru K."/>
            <person name="Matthews C."/>
            <person name="McCusker W."/>
            <person name="McDonough S."/>
            <person name="Mehta T."/>
            <person name="Meldrim J."/>
            <person name="Meneus L."/>
            <person name="Mihai O."/>
            <person name="Mihalev A."/>
            <person name="Mihova T."/>
            <person name="Mittelman R."/>
            <person name="Mlenga V."/>
            <person name="Montmayeur A."/>
            <person name="Mulrain L."/>
            <person name="Navidi A."/>
            <person name="Naylor J."/>
            <person name="Negash T."/>
            <person name="Nguyen T."/>
            <person name="Nguyen N."/>
            <person name="Nicol R."/>
            <person name="Norbu C."/>
            <person name="Norbu N."/>
            <person name="Novod N."/>
            <person name="O'Neill B."/>
            <person name="Osman S."/>
            <person name="Markiewicz E."/>
            <person name="Oyono O.L."/>
            <person name="Patti C."/>
            <person name="Phunkhang P."/>
            <person name="Pierre F."/>
            <person name="Priest M."/>
            <person name="Raghuraman S."/>
            <person name="Rege F."/>
            <person name="Reyes R."/>
            <person name="Rise C."/>
            <person name="Rogov P."/>
            <person name="Ross K."/>
            <person name="Ryan E."/>
            <person name="Settipalli S."/>
            <person name="Shea T."/>
            <person name="Sherpa N."/>
            <person name="Shi L."/>
            <person name="Shih D."/>
            <person name="Sparrow T."/>
            <person name="Spaulding J."/>
            <person name="Stalker J."/>
            <person name="Stange-Thomann N."/>
            <person name="Stavropoulos S."/>
            <person name="Stone C."/>
            <person name="Strader C."/>
            <person name="Tesfaye S."/>
            <person name="Thomson T."/>
            <person name="Thoulutsang Y."/>
            <person name="Thoulutsang D."/>
            <person name="Topham K."/>
            <person name="Topping I."/>
            <person name="Tsamla T."/>
            <person name="Vassiliev H."/>
            <person name="Vo A."/>
            <person name="Wangchuk T."/>
            <person name="Wangdi T."/>
            <person name="Weiand M."/>
            <person name="Wilkinson J."/>
            <person name="Wilson A."/>
            <person name="Yadav S."/>
            <person name="Young G."/>
            <person name="Yu Q."/>
            <person name="Zembek L."/>
            <person name="Zhong D."/>
            <person name="Zimmer A."/>
            <person name="Zwirko Z."/>
            <person name="Jaffe D.B."/>
            <person name="Alvarez P."/>
            <person name="Brockman W."/>
            <person name="Butler J."/>
            <person name="Chin C."/>
            <person name="Gnerre S."/>
            <person name="Grabherr M."/>
            <person name="Kleber M."/>
            <person name="Mauceli E."/>
            <person name="MacCallum I."/>
        </authorList>
    </citation>
    <scope>NUCLEOTIDE SEQUENCE [LARGE SCALE GENOMIC DNA]</scope>
    <source>
        <strain evidence="4">Tucson 14024-0371.13</strain>
    </source>
</reference>
<accession>B3MSE9</accession>
<dbReference type="KEGG" id="dan:6504136"/>
<proteinExistence type="predicted"/>
<dbReference type="InterPro" id="IPR039876">
    <property type="entry name" value="HAP28"/>
</dbReference>
<evidence type="ECO:0000313" key="3">
    <source>
        <dbReference type="EMBL" id="EDV34704.1"/>
    </source>
</evidence>
<dbReference type="OrthoDB" id="7867733at2759"/>
<dbReference type="Pfam" id="PF10252">
    <property type="entry name" value="PP28"/>
    <property type="match status" value="1"/>
</dbReference>
<feature type="domain" description="Casein kinase substrate phosphoprotein PP28" evidence="2">
    <location>
        <begin position="109"/>
        <end position="152"/>
    </location>
</feature>
<feature type="region of interest" description="Disordered" evidence="1">
    <location>
        <begin position="41"/>
        <end position="73"/>
    </location>
</feature>
<dbReference type="eggNOG" id="KOG3375">
    <property type="taxonomic scope" value="Eukaryota"/>
</dbReference>
<dbReference type="PANTHER" id="PTHR22055">
    <property type="entry name" value="28 KDA HEAT- AND ACID-STABLE PHOSPHOPROTEIN PDGF-ASSOCIATED PROTEIN"/>
    <property type="match status" value="1"/>
</dbReference>
<evidence type="ECO:0000313" key="4">
    <source>
        <dbReference type="Proteomes" id="UP000007801"/>
    </source>
</evidence>
<evidence type="ECO:0000256" key="1">
    <source>
        <dbReference type="SAM" id="MobiDB-lite"/>
    </source>
</evidence>
<dbReference type="HOGENOM" id="CLU_1429382_0_0_1"/>
<feature type="region of interest" description="Disordered" evidence="1">
    <location>
        <begin position="150"/>
        <end position="196"/>
    </location>
</feature>
<evidence type="ECO:0000259" key="2">
    <source>
        <dbReference type="Pfam" id="PF10252"/>
    </source>
</evidence>
<dbReference type="EMBL" id="CH902622">
    <property type="protein sequence ID" value="EDV34704.1"/>
    <property type="molecule type" value="Genomic_DNA"/>
</dbReference>
<dbReference type="PhylomeDB" id="B3MSE9"/>
<dbReference type="GeneID" id="6504136"/>
<feature type="compositionally biased region" description="Low complexity" evidence="1">
    <location>
        <begin position="150"/>
        <end position="159"/>
    </location>
</feature>
<feature type="region of interest" description="Disordered" evidence="1">
    <location>
        <begin position="95"/>
        <end position="122"/>
    </location>
</feature>